<dbReference type="AlphaFoldDB" id="A0A7L4WA10"/>
<dbReference type="SUPFAM" id="SSF52540">
    <property type="entry name" value="P-loop containing nucleoside triphosphate hydrolases"/>
    <property type="match status" value="1"/>
</dbReference>
<dbReference type="InterPro" id="IPR027417">
    <property type="entry name" value="P-loop_NTPase"/>
</dbReference>
<evidence type="ECO:0000313" key="3">
    <source>
        <dbReference type="EMBL" id="QDJ27176.1"/>
    </source>
</evidence>
<dbReference type="GO" id="GO:0005524">
    <property type="term" value="F:ATP binding"/>
    <property type="evidence" value="ECO:0007669"/>
    <property type="project" value="InterPro"/>
</dbReference>
<feature type="domain" description="ArsA/GET3 Anion-transporting ATPase-like" evidence="2">
    <location>
        <begin position="12"/>
        <end position="125"/>
    </location>
</feature>
<organism evidence="3 4">
    <name type="scientific">Pseudolactococcus paracarnosus</name>
    <dbReference type="NCBI Taxonomy" id="2749962"/>
    <lineage>
        <taxon>Bacteria</taxon>
        <taxon>Bacillati</taxon>
        <taxon>Bacillota</taxon>
        <taxon>Bacilli</taxon>
        <taxon>Lactobacillales</taxon>
        <taxon>Streptococcaceae</taxon>
        <taxon>Pseudolactococcus</taxon>
    </lineage>
</organism>
<dbReference type="InterPro" id="IPR016300">
    <property type="entry name" value="ATPase_ArsA/GET3"/>
</dbReference>
<protein>
    <recommendedName>
        <fullName evidence="2">ArsA/GET3 Anion-transporting ATPase-like domain-containing protein</fullName>
    </recommendedName>
</protein>
<evidence type="ECO:0000259" key="2">
    <source>
        <dbReference type="Pfam" id="PF02374"/>
    </source>
</evidence>
<dbReference type="KEGG" id="lpaa:BHS01_00660"/>
<sequence length="134" mass="14408">MKLYQPNQLPLTKYLFFTGKGGVGKTTTACGTATYLADSGKKVMLVSTDPASNLQDVFQTELTNKGKEIPEVLGLTVANFDPVTAANDYKESVVGPFRGKLPYSALVNMEEQLSGSCTVEIASFDCCTGRHGWS</sequence>
<comment type="similarity">
    <text evidence="1">Belongs to the arsA ATPase family.</text>
</comment>
<dbReference type="Gene3D" id="3.40.50.300">
    <property type="entry name" value="P-loop containing nucleotide triphosphate hydrolases"/>
    <property type="match status" value="1"/>
</dbReference>
<evidence type="ECO:0000256" key="1">
    <source>
        <dbReference type="ARBA" id="ARBA00011040"/>
    </source>
</evidence>
<dbReference type="EMBL" id="CP017195">
    <property type="protein sequence ID" value="QDJ27176.1"/>
    <property type="molecule type" value="Genomic_DNA"/>
</dbReference>
<dbReference type="Pfam" id="PF02374">
    <property type="entry name" value="ArsA_ATPase"/>
    <property type="match status" value="1"/>
</dbReference>
<proteinExistence type="inferred from homology"/>
<dbReference type="PANTHER" id="PTHR10803">
    <property type="entry name" value="ARSENICAL PUMP-DRIVING ATPASE ARSENITE-TRANSLOCATING ATPASE"/>
    <property type="match status" value="1"/>
</dbReference>
<accession>A0A7L4WA10</accession>
<dbReference type="GO" id="GO:0016887">
    <property type="term" value="F:ATP hydrolysis activity"/>
    <property type="evidence" value="ECO:0007669"/>
    <property type="project" value="InterPro"/>
</dbReference>
<evidence type="ECO:0000313" key="4">
    <source>
        <dbReference type="Proteomes" id="UP000516280"/>
    </source>
</evidence>
<dbReference type="CDD" id="cd02035">
    <property type="entry name" value="ArsA"/>
    <property type="match status" value="1"/>
</dbReference>
<gene>
    <name evidence="3" type="ORF">BHS01_00660</name>
</gene>
<reference evidence="3 4" key="1">
    <citation type="submission" date="2016-09" db="EMBL/GenBank/DDBJ databases">
        <title>Lactic acid bacteria from MAP meat Genome sequencing and assembly.</title>
        <authorList>
            <person name="Behr J."/>
            <person name="Hilgarth M."/>
            <person name="Vogel R.F."/>
        </authorList>
    </citation>
    <scope>NUCLEOTIDE SEQUENCE [LARGE SCALE GENOMIC DNA]</scope>
    <source>
        <strain evidence="3 4">TMW21615</strain>
    </source>
</reference>
<dbReference type="PANTHER" id="PTHR10803:SF3">
    <property type="entry name" value="ATPASE GET3"/>
    <property type="match status" value="1"/>
</dbReference>
<dbReference type="InterPro" id="IPR025723">
    <property type="entry name" value="ArsA/GET3_ATPase-like"/>
</dbReference>
<dbReference type="Proteomes" id="UP000516280">
    <property type="component" value="Chromosome"/>
</dbReference>
<name>A0A7L4WA10_9LACT</name>